<keyword evidence="3" id="KW-0378">Hydrolase</keyword>
<protein>
    <recommendedName>
        <fullName evidence="2">small monomeric GTPase</fullName>
        <ecNumber evidence="2">3.6.5.2</ecNumber>
    </recommendedName>
</protein>
<dbReference type="Gene3D" id="3.40.50.300">
    <property type="entry name" value="P-loop containing nucleotide triphosphate hydrolases"/>
    <property type="match status" value="1"/>
</dbReference>
<dbReference type="SMART" id="SM00174">
    <property type="entry name" value="RHO"/>
    <property type="match status" value="1"/>
</dbReference>
<keyword evidence="7" id="KW-1185">Reference proteome</keyword>
<comment type="caution">
    <text evidence="6">The sequence shown here is derived from an EMBL/GenBank/DDBJ whole genome shotgun (WGS) entry which is preliminary data.</text>
</comment>
<dbReference type="PROSITE" id="PS51419">
    <property type="entry name" value="RAB"/>
    <property type="match status" value="1"/>
</dbReference>
<dbReference type="Proteomes" id="UP001627154">
    <property type="component" value="Unassembled WGS sequence"/>
</dbReference>
<dbReference type="SMART" id="SM00173">
    <property type="entry name" value="RAS"/>
    <property type="match status" value="1"/>
</dbReference>
<name>A0ABD2XLH8_9HYME</name>
<comment type="catalytic activity">
    <reaction evidence="4">
        <text>GTP + H2O = GDP + phosphate + H(+)</text>
        <dbReference type="Rhea" id="RHEA:19669"/>
        <dbReference type="ChEBI" id="CHEBI:15377"/>
        <dbReference type="ChEBI" id="CHEBI:15378"/>
        <dbReference type="ChEBI" id="CHEBI:37565"/>
        <dbReference type="ChEBI" id="CHEBI:43474"/>
        <dbReference type="ChEBI" id="CHEBI:58189"/>
        <dbReference type="EC" id="3.6.5.2"/>
    </reaction>
</comment>
<evidence type="ECO:0000256" key="1">
    <source>
        <dbReference type="ARBA" id="ARBA00008344"/>
    </source>
</evidence>
<evidence type="ECO:0000313" key="7">
    <source>
        <dbReference type="Proteomes" id="UP001627154"/>
    </source>
</evidence>
<dbReference type="PRINTS" id="PR00449">
    <property type="entry name" value="RASTRNSFRMNG"/>
</dbReference>
<dbReference type="SUPFAM" id="SSF52540">
    <property type="entry name" value="P-loop containing nucleoside triphosphate hydrolases"/>
    <property type="match status" value="1"/>
</dbReference>
<reference evidence="6 7" key="1">
    <citation type="journal article" date="2024" name="bioRxiv">
        <title>A reference genome for Trichogramma kaykai: A tiny desert-dwelling parasitoid wasp with competing sex-ratio distorters.</title>
        <authorList>
            <person name="Culotta J."/>
            <person name="Lindsey A.R."/>
        </authorList>
    </citation>
    <scope>NUCLEOTIDE SEQUENCE [LARGE SCALE GENOMIC DNA]</scope>
    <source>
        <strain evidence="6 7">KSX58</strain>
    </source>
</reference>
<sequence>MQAYAGGWQFGFGSSSSSSNSSKDSASKNRLVRIVLLGQPGVGKTAIVVRFASRRFIGEYDCSQERRYRVDNRLSCSWELVDPPGNDPGNIQRALLGGGGDWPDAVLLCYSVADRVSFDETWRLRFLLNQAWRAKKSGHHYYHHCQQQQQQQPCVVLVGNKSDLAEAGERMVGTVEGRQRARDIEAQAFHEISARESLDQVMAVFISVARLVLSPGPSSIEHHHQQQQQQHSFRLRASTDGSIERRRRTSSSSGSSSLQQQPTSSSSTKRRLSISARGAPH</sequence>
<evidence type="ECO:0000256" key="5">
    <source>
        <dbReference type="SAM" id="MobiDB-lite"/>
    </source>
</evidence>
<dbReference type="AlphaFoldDB" id="A0ABD2XLH8"/>
<evidence type="ECO:0000256" key="2">
    <source>
        <dbReference type="ARBA" id="ARBA00011984"/>
    </source>
</evidence>
<proteinExistence type="inferred from homology"/>
<comment type="similarity">
    <text evidence="1">Belongs to the small GTPase superfamily. Ras family.</text>
</comment>
<dbReference type="EC" id="3.6.5.2" evidence="2"/>
<feature type="region of interest" description="Disordered" evidence="5">
    <location>
        <begin position="217"/>
        <end position="281"/>
    </location>
</feature>
<evidence type="ECO:0000256" key="4">
    <source>
        <dbReference type="ARBA" id="ARBA00048098"/>
    </source>
</evidence>
<dbReference type="InterPro" id="IPR027417">
    <property type="entry name" value="P-loop_NTPase"/>
</dbReference>
<feature type="compositionally biased region" description="Low complexity" evidence="5">
    <location>
        <begin position="250"/>
        <end position="267"/>
    </location>
</feature>
<evidence type="ECO:0000313" key="6">
    <source>
        <dbReference type="EMBL" id="KAL3406185.1"/>
    </source>
</evidence>
<dbReference type="InterPro" id="IPR051065">
    <property type="entry name" value="Ras-related_GTPase"/>
</dbReference>
<dbReference type="PROSITE" id="PS51421">
    <property type="entry name" value="RAS"/>
    <property type="match status" value="1"/>
</dbReference>
<dbReference type="InterPro" id="IPR001806">
    <property type="entry name" value="Small_GTPase"/>
</dbReference>
<dbReference type="SMART" id="SM00175">
    <property type="entry name" value="RAB"/>
    <property type="match status" value="1"/>
</dbReference>
<organism evidence="6 7">
    <name type="scientific">Trichogramma kaykai</name>
    <dbReference type="NCBI Taxonomy" id="54128"/>
    <lineage>
        <taxon>Eukaryota</taxon>
        <taxon>Metazoa</taxon>
        <taxon>Ecdysozoa</taxon>
        <taxon>Arthropoda</taxon>
        <taxon>Hexapoda</taxon>
        <taxon>Insecta</taxon>
        <taxon>Pterygota</taxon>
        <taxon>Neoptera</taxon>
        <taxon>Endopterygota</taxon>
        <taxon>Hymenoptera</taxon>
        <taxon>Apocrita</taxon>
        <taxon>Proctotrupomorpha</taxon>
        <taxon>Chalcidoidea</taxon>
        <taxon>Trichogrammatidae</taxon>
        <taxon>Trichogramma</taxon>
    </lineage>
</organism>
<dbReference type="GO" id="GO:0003925">
    <property type="term" value="F:G protein activity"/>
    <property type="evidence" value="ECO:0007669"/>
    <property type="project" value="UniProtKB-EC"/>
</dbReference>
<dbReference type="EMBL" id="JBJJXI010000019">
    <property type="protein sequence ID" value="KAL3406185.1"/>
    <property type="molecule type" value="Genomic_DNA"/>
</dbReference>
<dbReference type="Pfam" id="PF00071">
    <property type="entry name" value="Ras"/>
    <property type="match status" value="1"/>
</dbReference>
<accession>A0ABD2XLH8</accession>
<evidence type="ECO:0000256" key="3">
    <source>
        <dbReference type="ARBA" id="ARBA00022801"/>
    </source>
</evidence>
<gene>
    <name evidence="6" type="ORF">TKK_001558</name>
</gene>
<dbReference type="PANTHER" id="PTHR45704">
    <property type="entry name" value="RAS-LIKE FAMILY MEMBER 11"/>
    <property type="match status" value="1"/>
</dbReference>